<name>A0A919Y775_9BACL</name>
<keyword evidence="4 6" id="KW-1133">Transmembrane helix</keyword>
<dbReference type="Pfam" id="PF04138">
    <property type="entry name" value="GtrA_DPMS_TM"/>
    <property type="match status" value="1"/>
</dbReference>
<protein>
    <recommendedName>
        <fullName evidence="7">GtrA/DPMS transmembrane domain-containing protein</fullName>
    </recommendedName>
</protein>
<sequence>MVPMKSMNSNATRESFRSFIIFGLVGILNTGVDVAVFTLLTWWQLPWLVAQVFAYGYGVLNSFLMNRKFTFKQQGAIVKGLLRFLLLNVLTLGITSACMLLLHEQIGISLWISKGTATLLGVVLNFAGSRWWVFRAETRGNDEAIRHAGSGM</sequence>
<comment type="caution">
    <text evidence="8">The sequence shown here is derived from an EMBL/GenBank/DDBJ whole genome shotgun (WGS) entry which is preliminary data.</text>
</comment>
<proteinExistence type="inferred from homology"/>
<reference evidence="8 9" key="1">
    <citation type="submission" date="2021-03" db="EMBL/GenBank/DDBJ databases">
        <title>Antimicrobial resistance genes in bacteria isolated from Japanese honey, and their potential for conferring macrolide and lincosamide resistance in the American foulbrood pathogen Paenibacillus larvae.</title>
        <authorList>
            <person name="Okamoto M."/>
            <person name="Kumagai M."/>
            <person name="Kanamori H."/>
            <person name="Takamatsu D."/>
        </authorList>
    </citation>
    <scope>NUCLEOTIDE SEQUENCE [LARGE SCALE GENOMIC DNA]</scope>
    <source>
        <strain evidence="8 9">J34TS1</strain>
    </source>
</reference>
<organism evidence="8 9">
    <name type="scientific">Paenibacillus azoreducens</name>
    <dbReference type="NCBI Taxonomy" id="116718"/>
    <lineage>
        <taxon>Bacteria</taxon>
        <taxon>Bacillati</taxon>
        <taxon>Bacillota</taxon>
        <taxon>Bacilli</taxon>
        <taxon>Bacillales</taxon>
        <taxon>Paenibacillaceae</taxon>
        <taxon>Paenibacillus</taxon>
    </lineage>
</organism>
<feature type="transmembrane region" description="Helical" evidence="6">
    <location>
        <begin position="45"/>
        <end position="64"/>
    </location>
</feature>
<comment type="similarity">
    <text evidence="2">Belongs to the GtrA family.</text>
</comment>
<dbReference type="GO" id="GO:0000271">
    <property type="term" value="P:polysaccharide biosynthetic process"/>
    <property type="evidence" value="ECO:0007669"/>
    <property type="project" value="InterPro"/>
</dbReference>
<feature type="transmembrane region" description="Helical" evidence="6">
    <location>
        <begin position="84"/>
        <end position="102"/>
    </location>
</feature>
<evidence type="ECO:0000256" key="4">
    <source>
        <dbReference type="ARBA" id="ARBA00022989"/>
    </source>
</evidence>
<evidence type="ECO:0000256" key="2">
    <source>
        <dbReference type="ARBA" id="ARBA00009399"/>
    </source>
</evidence>
<evidence type="ECO:0000256" key="6">
    <source>
        <dbReference type="SAM" id="Phobius"/>
    </source>
</evidence>
<feature type="transmembrane region" description="Helical" evidence="6">
    <location>
        <begin position="108"/>
        <end position="127"/>
    </location>
</feature>
<keyword evidence="9" id="KW-1185">Reference proteome</keyword>
<dbReference type="InterPro" id="IPR007267">
    <property type="entry name" value="GtrA_DPMS_TM"/>
</dbReference>
<dbReference type="GO" id="GO:0005886">
    <property type="term" value="C:plasma membrane"/>
    <property type="evidence" value="ECO:0007669"/>
    <property type="project" value="TreeGrafter"/>
</dbReference>
<evidence type="ECO:0000313" key="8">
    <source>
        <dbReference type="EMBL" id="GIO45559.1"/>
    </source>
</evidence>
<evidence type="ECO:0000256" key="5">
    <source>
        <dbReference type="ARBA" id="ARBA00023136"/>
    </source>
</evidence>
<evidence type="ECO:0000313" key="9">
    <source>
        <dbReference type="Proteomes" id="UP000682811"/>
    </source>
</evidence>
<gene>
    <name evidence="8" type="ORF">J34TS1_03240</name>
</gene>
<dbReference type="EMBL" id="BORT01000001">
    <property type="protein sequence ID" value="GIO45559.1"/>
    <property type="molecule type" value="Genomic_DNA"/>
</dbReference>
<evidence type="ECO:0000256" key="1">
    <source>
        <dbReference type="ARBA" id="ARBA00004141"/>
    </source>
</evidence>
<keyword evidence="3 6" id="KW-0812">Transmembrane</keyword>
<accession>A0A919Y775</accession>
<comment type="subcellular location">
    <subcellularLocation>
        <location evidence="1">Membrane</location>
        <topology evidence="1">Multi-pass membrane protein</topology>
    </subcellularLocation>
</comment>
<evidence type="ECO:0000256" key="3">
    <source>
        <dbReference type="ARBA" id="ARBA00022692"/>
    </source>
</evidence>
<dbReference type="AlphaFoldDB" id="A0A919Y775"/>
<evidence type="ECO:0000259" key="7">
    <source>
        <dbReference type="Pfam" id="PF04138"/>
    </source>
</evidence>
<dbReference type="PANTHER" id="PTHR38459:SF1">
    <property type="entry name" value="PROPHAGE BACTOPRENOL-LINKED GLUCOSE TRANSLOCASE HOMOLOG"/>
    <property type="match status" value="1"/>
</dbReference>
<dbReference type="Proteomes" id="UP000682811">
    <property type="component" value="Unassembled WGS sequence"/>
</dbReference>
<feature type="domain" description="GtrA/DPMS transmembrane" evidence="7">
    <location>
        <begin position="22"/>
        <end position="134"/>
    </location>
</feature>
<dbReference type="InterPro" id="IPR051401">
    <property type="entry name" value="GtrA_CellWall_Glycosyl"/>
</dbReference>
<feature type="transmembrane region" description="Helical" evidence="6">
    <location>
        <begin position="20"/>
        <end position="39"/>
    </location>
</feature>
<keyword evidence="5 6" id="KW-0472">Membrane</keyword>
<dbReference type="PANTHER" id="PTHR38459">
    <property type="entry name" value="PROPHAGE BACTOPRENOL-LINKED GLUCOSE TRANSLOCASE HOMOLOG"/>
    <property type="match status" value="1"/>
</dbReference>